<dbReference type="Gene3D" id="1.10.287.1060">
    <property type="entry name" value="ESAT-6-like"/>
    <property type="match status" value="1"/>
</dbReference>
<evidence type="ECO:0000313" key="2">
    <source>
        <dbReference type="Proteomes" id="UP001500909"/>
    </source>
</evidence>
<dbReference type="SUPFAM" id="SSF140453">
    <property type="entry name" value="EsxAB dimer-like"/>
    <property type="match status" value="1"/>
</dbReference>
<dbReference type="InterPro" id="IPR010310">
    <property type="entry name" value="T7SS_ESAT-6-like"/>
</dbReference>
<name>A0ABN0ZV02_9ACTN</name>
<dbReference type="EMBL" id="BAAABY010000018">
    <property type="protein sequence ID" value="GAA0459623.1"/>
    <property type="molecule type" value="Genomic_DNA"/>
</dbReference>
<dbReference type="Proteomes" id="UP001500909">
    <property type="component" value="Unassembled WGS sequence"/>
</dbReference>
<accession>A0ABN0ZV02</accession>
<keyword evidence="2" id="KW-1185">Reference proteome</keyword>
<protein>
    <recommendedName>
        <fullName evidence="3">WXG100 family type VII secretion target</fullName>
    </recommendedName>
</protein>
<organism evidence="1 2">
    <name type="scientific">Streptomyces olivaceiscleroticus</name>
    <dbReference type="NCBI Taxonomy" id="68245"/>
    <lineage>
        <taxon>Bacteria</taxon>
        <taxon>Bacillati</taxon>
        <taxon>Actinomycetota</taxon>
        <taxon>Actinomycetes</taxon>
        <taxon>Kitasatosporales</taxon>
        <taxon>Streptomycetaceae</taxon>
        <taxon>Streptomyces</taxon>
    </lineage>
</organism>
<sequence>MVTDKQKVYAARIQKLEGNIDHVLDSMNNQVKDLKQMLDMLKNQWRGLGGAQFHNLQEDINQRHDALQSLMKHIREAVTASRKGASANDEEIRGSLGKIDVNGSDGGKGMVGGSYNEKYAGFASSSKLDAM</sequence>
<dbReference type="Pfam" id="PF06013">
    <property type="entry name" value="WXG100"/>
    <property type="match status" value="1"/>
</dbReference>
<evidence type="ECO:0000313" key="1">
    <source>
        <dbReference type="EMBL" id="GAA0459623.1"/>
    </source>
</evidence>
<proteinExistence type="predicted"/>
<reference evidence="1 2" key="1">
    <citation type="journal article" date="2019" name="Int. J. Syst. Evol. Microbiol.">
        <title>The Global Catalogue of Microorganisms (GCM) 10K type strain sequencing project: providing services to taxonomists for standard genome sequencing and annotation.</title>
        <authorList>
            <consortium name="The Broad Institute Genomics Platform"/>
            <consortium name="The Broad Institute Genome Sequencing Center for Infectious Disease"/>
            <person name="Wu L."/>
            <person name="Ma J."/>
        </authorList>
    </citation>
    <scope>NUCLEOTIDE SEQUENCE [LARGE SCALE GENOMIC DNA]</scope>
    <source>
        <strain evidence="1 2">JCM 4805</strain>
    </source>
</reference>
<dbReference type="InterPro" id="IPR036689">
    <property type="entry name" value="ESAT-6-like_sf"/>
</dbReference>
<dbReference type="RefSeq" id="WP_346094994.1">
    <property type="nucleotide sequence ID" value="NZ_BAAABY010000018.1"/>
</dbReference>
<comment type="caution">
    <text evidence="1">The sequence shown here is derived from an EMBL/GenBank/DDBJ whole genome shotgun (WGS) entry which is preliminary data.</text>
</comment>
<evidence type="ECO:0008006" key="3">
    <source>
        <dbReference type="Google" id="ProtNLM"/>
    </source>
</evidence>
<gene>
    <name evidence="1" type="ORF">GCM10010361_24470</name>
</gene>